<evidence type="ECO:0000256" key="5">
    <source>
        <dbReference type="ARBA" id="ARBA00023242"/>
    </source>
</evidence>
<dbReference type="GO" id="GO:0008270">
    <property type="term" value="F:zinc ion binding"/>
    <property type="evidence" value="ECO:0007669"/>
    <property type="project" value="UniProtKB-KW"/>
</dbReference>
<keyword evidence="4" id="KW-0862">Zinc</keyword>
<dbReference type="GO" id="GO:0005634">
    <property type="term" value="C:nucleus"/>
    <property type="evidence" value="ECO:0007669"/>
    <property type="project" value="UniProtKB-SubCell"/>
</dbReference>
<evidence type="ECO:0000313" key="6">
    <source>
        <dbReference type="EMBL" id="KAJ4496040.1"/>
    </source>
</evidence>
<dbReference type="PANTHER" id="PTHR46481">
    <property type="entry name" value="ZINC FINGER BED DOMAIN-CONTAINING PROTEIN 4"/>
    <property type="match status" value="1"/>
</dbReference>
<protein>
    <submittedName>
        <fullName evidence="6">Uncharacterized protein</fullName>
    </submittedName>
</protein>
<keyword evidence="2" id="KW-0479">Metal-binding</keyword>
<dbReference type="EMBL" id="JANVFS010000001">
    <property type="protein sequence ID" value="KAJ4496040.1"/>
    <property type="molecule type" value="Genomic_DNA"/>
</dbReference>
<gene>
    <name evidence="6" type="ORF">C8J55DRAFT_413443</name>
</gene>
<keyword evidence="3" id="KW-0863">Zinc-finger</keyword>
<dbReference type="InterPro" id="IPR012337">
    <property type="entry name" value="RNaseH-like_sf"/>
</dbReference>
<dbReference type="Proteomes" id="UP001150238">
    <property type="component" value="Unassembled WGS sequence"/>
</dbReference>
<organism evidence="6 7">
    <name type="scientific">Lentinula lateritia</name>
    <dbReference type="NCBI Taxonomy" id="40482"/>
    <lineage>
        <taxon>Eukaryota</taxon>
        <taxon>Fungi</taxon>
        <taxon>Dikarya</taxon>
        <taxon>Basidiomycota</taxon>
        <taxon>Agaricomycotina</taxon>
        <taxon>Agaricomycetes</taxon>
        <taxon>Agaricomycetidae</taxon>
        <taxon>Agaricales</taxon>
        <taxon>Marasmiineae</taxon>
        <taxon>Omphalotaceae</taxon>
        <taxon>Lentinula</taxon>
    </lineage>
</organism>
<evidence type="ECO:0000313" key="7">
    <source>
        <dbReference type="Proteomes" id="UP001150238"/>
    </source>
</evidence>
<dbReference type="SUPFAM" id="SSF53098">
    <property type="entry name" value="Ribonuclease H-like"/>
    <property type="match status" value="1"/>
</dbReference>
<dbReference type="InterPro" id="IPR052035">
    <property type="entry name" value="ZnF_BED_domain_contain"/>
</dbReference>
<comment type="subcellular location">
    <subcellularLocation>
        <location evidence="1">Nucleus</location>
    </subcellularLocation>
</comment>
<evidence type="ECO:0000256" key="4">
    <source>
        <dbReference type="ARBA" id="ARBA00022833"/>
    </source>
</evidence>
<dbReference type="PANTHER" id="PTHR46481:SF10">
    <property type="entry name" value="ZINC FINGER BED DOMAIN-CONTAINING PROTEIN 39"/>
    <property type="match status" value="1"/>
</dbReference>
<sequence>MMKELEKLFQAKDPKIKFSHNGNRVRCFPHVINISVKTGLSVLTCLSPILDGSKDNDGITANELSTPDISNNLASTSEYREALGKDLISTVRQLVNTCRASGNRRDDFRDIVINMQSELQAQKAMRSGNLSENLEKDDVLERVVVLLRDVDTRWSSIFFMVDRFLELYPAVERFINENSAFDSVMLPNNVDLIVLNDIRKYLHAFHCVQEAASAEKTPTLAIVLPLYEELIEILKAMKMKLPNLSHVIDASLQKLFEYVNKARSTRVYALAMGRSHSSKICSQCS</sequence>
<comment type="caution">
    <text evidence="6">The sequence shown here is derived from an EMBL/GenBank/DDBJ whole genome shotgun (WGS) entry which is preliminary data.</text>
</comment>
<keyword evidence="5" id="KW-0539">Nucleus</keyword>
<proteinExistence type="predicted"/>
<name>A0A9W9E0Z9_9AGAR</name>
<evidence type="ECO:0000256" key="1">
    <source>
        <dbReference type="ARBA" id="ARBA00004123"/>
    </source>
</evidence>
<reference evidence="6" key="1">
    <citation type="submission" date="2022-08" db="EMBL/GenBank/DDBJ databases">
        <authorList>
            <consortium name="DOE Joint Genome Institute"/>
            <person name="Min B."/>
            <person name="Riley R."/>
            <person name="Sierra-Patev S."/>
            <person name="Naranjo-Ortiz M."/>
            <person name="Looney B."/>
            <person name="Konkel Z."/>
            <person name="Slot J.C."/>
            <person name="Sakamoto Y."/>
            <person name="Steenwyk J.L."/>
            <person name="Rokas A."/>
            <person name="Carro J."/>
            <person name="Camarero S."/>
            <person name="Ferreira P."/>
            <person name="Molpeceres G."/>
            <person name="Ruiz-Duenas F.J."/>
            <person name="Serrano A."/>
            <person name="Henrissat B."/>
            <person name="Drula E."/>
            <person name="Hughes K.W."/>
            <person name="Mata J.L."/>
            <person name="Ishikawa N.K."/>
            <person name="Vargas-Isla R."/>
            <person name="Ushijima S."/>
            <person name="Smith C.A."/>
            <person name="Ahrendt S."/>
            <person name="Andreopoulos W."/>
            <person name="He G."/>
            <person name="Labutti K."/>
            <person name="Lipzen A."/>
            <person name="Ng V."/>
            <person name="Sandor L."/>
            <person name="Barry K."/>
            <person name="Martinez A.T."/>
            <person name="Xiao Y."/>
            <person name="Gibbons J.G."/>
            <person name="Terashima K."/>
            <person name="Hibbett D.S."/>
            <person name="Grigoriev I.V."/>
        </authorList>
    </citation>
    <scope>NUCLEOTIDE SEQUENCE</scope>
    <source>
        <strain evidence="6">Sp2 HRB7682 ss15</strain>
    </source>
</reference>
<dbReference type="AlphaFoldDB" id="A0A9W9E0Z9"/>
<evidence type="ECO:0000256" key="2">
    <source>
        <dbReference type="ARBA" id="ARBA00022723"/>
    </source>
</evidence>
<accession>A0A9W9E0Z9</accession>
<reference evidence="6" key="2">
    <citation type="journal article" date="2023" name="Proc. Natl. Acad. Sci. U.S.A.">
        <title>A global phylogenomic analysis of the shiitake genus Lentinula.</title>
        <authorList>
            <person name="Sierra-Patev S."/>
            <person name="Min B."/>
            <person name="Naranjo-Ortiz M."/>
            <person name="Looney B."/>
            <person name="Konkel Z."/>
            <person name="Slot J.C."/>
            <person name="Sakamoto Y."/>
            <person name="Steenwyk J.L."/>
            <person name="Rokas A."/>
            <person name="Carro J."/>
            <person name="Camarero S."/>
            <person name="Ferreira P."/>
            <person name="Molpeceres G."/>
            <person name="Ruiz-Duenas F.J."/>
            <person name="Serrano A."/>
            <person name="Henrissat B."/>
            <person name="Drula E."/>
            <person name="Hughes K.W."/>
            <person name="Mata J.L."/>
            <person name="Ishikawa N.K."/>
            <person name="Vargas-Isla R."/>
            <person name="Ushijima S."/>
            <person name="Smith C.A."/>
            <person name="Donoghue J."/>
            <person name="Ahrendt S."/>
            <person name="Andreopoulos W."/>
            <person name="He G."/>
            <person name="LaButti K."/>
            <person name="Lipzen A."/>
            <person name="Ng V."/>
            <person name="Riley R."/>
            <person name="Sandor L."/>
            <person name="Barry K."/>
            <person name="Martinez A.T."/>
            <person name="Xiao Y."/>
            <person name="Gibbons J.G."/>
            <person name="Terashima K."/>
            <person name="Grigoriev I.V."/>
            <person name="Hibbett D."/>
        </authorList>
    </citation>
    <scope>NUCLEOTIDE SEQUENCE</scope>
    <source>
        <strain evidence="6">Sp2 HRB7682 ss15</strain>
    </source>
</reference>
<evidence type="ECO:0000256" key="3">
    <source>
        <dbReference type="ARBA" id="ARBA00022771"/>
    </source>
</evidence>